<feature type="repeat" description="Pumilio" evidence="7">
    <location>
        <begin position="426"/>
        <end position="461"/>
    </location>
</feature>
<sequence>MAIPHHRYRSSSSQFSDEMNRFFAAPAYTHLHDQSSLQNPLHHPVHPGLGNGETLESVFSRLSVNGLNKYSGLDNASVFYDYREVGSPGCSSNDFVSGFYSTSNNFSRTSLNQDGFLFDSGNGELSNSRYSITTTTGPFALQETEQTHHQGSPGCSSSNDFVPGFYSSSNTFSRTSLNQNGFLCDSGNRELINSRYSNTTPAASNRKGFFNGVVSKKQNVMRSSLLRPQCLQEPLDGLSLRDWRGNFLALAKDHTGCRFLQKNMTNITKEDLDIIFLELIDHVCELMVDSFGNYVIQRLVEVCSDEQRTHILLMLTQNNFELVRICLDMHGTRAVQRLMENLNTPQQISLVTAALGNGAVTLTKDMNGHHVIQHCLKYFSDEDNKYLLNELANNCYGIATDKSGCCVLQHCVQYSKGEPRERLVAEIIANALHLADDHYGNYVVQHLLEMKVPQITINLLRQLEGHYASLSCNKYGSNVVEKCLKLSGEQESMRIIMELLRSPTASRLIVDPYGNYVIQSALSVSKGILFDALVNLVKINLNVMRNNIYGRKVVAWFEKNKLHIYK</sequence>
<keyword evidence="5" id="KW-0694">RNA-binding</keyword>
<name>A0AAD9XIN0_9ROSI</name>
<accession>A0AAD9XIN0</accession>
<dbReference type="PROSITE" id="PS50303">
    <property type="entry name" value="PUM_HD"/>
    <property type="match status" value="1"/>
</dbReference>
<keyword evidence="4" id="KW-0810">Translation regulation</keyword>
<organism evidence="9 10">
    <name type="scientific">Dipteronia dyeriana</name>
    <dbReference type="NCBI Taxonomy" id="168575"/>
    <lineage>
        <taxon>Eukaryota</taxon>
        <taxon>Viridiplantae</taxon>
        <taxon>Streptophyta</taxon>
        <taxon>Embryophyta</taxon>
        <taxon>Tracheophyta</taxon>
        <taxon>Spermatophyta</taxon>
        <taxon>Magnoliopsida</taxon>
        <taxon>eudicotyledons</taxon>
        <taxon>Gunneridae</taxon>
        <taxon>Pentapetalae</taxon>
        <taxon>rosids</taxon>
        <taxon>malvids</taxon>
        <taxon>Sapindales</taxon>
        <taxon>Sapindaceae</taxon>
        <taxon>Hippocastanoideae</taxon>
        <taxon>Acereae</taxon>
        <taxon>Dipteronia</taxon>
    </lineage>
</organism>
<evidence type="ECO:0000256" key="6">
    <source>
        <dbReference type="ARBA" id="ARBA00058490"/>
    </source>
</evidence>
<dbReference type="EMBL" id="JANJYI010000002">
    <property type="protein sequence ID" value="KAK2660179.1"/>
    <property type="molecule type" value="Genomic_DNA"/>
</dbReference>
<gene>
    <name evidence="9" type="ORF">Ddye_006712</name>
</gene>
<keyword evidence="3" id="KW-0677">Repeat</keyword>
<protein>
    <recommendedName>
        <fullName evidence="8">PUM-HD domain-containing protein</fullName>
    </recommendedName>
</protein>
<dbReference type="InterPro" id="IPR016024">
    <property type="entry name" value="ARM-type_fold"/>
</dbReference>
<reference evidence="9" key="1">
    <citation type="journal article" date="2023" name="Plant J.">
        <title>Genome sequences and population genomics provide insights into the demographic history, inbreeding, and mutation load of two 'living fossil' tree species of Dipteronia.</title>
        <authorList>
            <person name="Feng Y."/>
            <person name="Comes H.P."/>
            <person name="Chen J."/>
            <person name="Zhu S."/>
            <person name="Lu R."/>
            <person name="Zhang X."/>
            <person name="Li P."/>
            <person name="Qiu J."/>
            <person name="Olsen K.M."/>
            <person name="Qiu Y."/>
        </authorList>
    </citation>
    <scope>NUCLEOTIDE SEQUENCE</scope>
    <source>
        <strain evidence="9">KIB01</strain>
    </source>
</reference>
<feature type="repeat" description="Pumilio" evidence="7">
    <location>
        <begin position="314"/>
        <end position="352"/>
    </location>
</feature>
<dbReference type="SUPFAM" id="SSF48371">
    <property type="entry name" value="ARM repeat"/>
    <property type="match status" value="1"/>
</dbReference>
<dbReference type="InterPro" id="IPR011989">
    <property type="entry name" value="ARM-like"/>
</dbReference>
<comment type="function">
    <text evidence="6">Sequence-specific RNA-binding protein that regulates translation and mRNA stability by binding the 3'-UTR of target mRNAs.</text>
</comment>
<keyword evidence="2" id="KW-0963">Cytoplasm</keyword>
<dbReference type="InterPro" id="IPR033133">
    <property type="entry name" value="PUM-HD"/>
</dbReference>
<dbReference type="PROSITE" id="PS50302">
    <property type="entry name" value="PUM"/>
    <property type="match status" value="7"/>
</dbReference>
<feature type="domain" description="PUM-HD" evidence="8">
    <location>
        <begin position="221"/>
        <end position="561"/>
    </location>
</feature>
<evidence type="ECO:0000256" key="3">
    <source>
        <dbReference type="ARBA" id="ARBA00022737"/>
    </source>
</evidence>
<proteinExistence type="predicted"/>
<evidence type="ECO:0000256" key="4">
    <source>
        <dbReference type="ARBA" id="ARBA00022845"/>
    </source>
</evidence>
<evidence type="ECO:0000256" key="7">
    <source>
        <dbReference type="PROSITE-ProRule" id="PRU00317"/>
    </source>
</evidence>
<evidence type="ECO:0000256" key="2">
    <source>
        <dbReference type="ARBA" id="ARBA00022490"/>
    </source>
</evidence>
<evidence type="ECO:0000256" key="1">
    <source>
        <dbReference type="ARBA" id="ARBA00004496"/>
    </source>
</evidence>
<dbReference type="GO" id="GO:0005737">
    <property type="term" value="C:cytoplasm"/>
    <property type="evidence" value="ECO:0007669"/>
    <property type="project" value="UniProtKB-SubCell"/>
</dbReference>
<feature type="repeat" description="Pumilio" evidence="7">
    <location>
        <begin position="278"/>
        <end position="313"/>
    </location>
</feature>
<dbReference type="InterPro" id="IPR033712">
    <property type="entry name" value="Pumilio_RNA-bd"/>
</dbReference>
<comment type="caution">
    <text evidence="9">The sequence shown here is derived from an EMBL/GenBank/DDBJ whole genome shotgun (WGS) entry which is preliminary data.</text>
</comment>
<evidence type="ECO:0000256" key="5">
    <source>
        <dbReference type="ARBA" id="ARBA00022884"/>
    </source>
</evidence>
<dbReference type="AlphaFoldDB" id="A0AAD9XIN0"/>
<comment type="subcellular location">
    <subcellularLocation>
        <location evidence="1">Cytoplasm</location>
    </subcellularLocation>
</comment>
<evidence type="ECO:0000313" key="9">
    <source>
        <dbReference type="EMBL" id="KAK2660179.1"/>
    </source>
</evidence>
<dbReference type="GO" id="GO:0003729">
    <property type="term" value="F:mRNA binding"/>
    <property type="evidence" value="ECO:0007669"/>
    <property type="project" value="TreeGrafter"/>
</dbReference>
<dbReference type="InterPro" id="IPR001313">
    <property type="entry name" value="Pumilio_RNA-bd_rpt"/>
</dbReference>
<dbReference type="Proteomes" id="UP001280121">
    <property type="component" value="Unassembled WGS sequence"/>
</dbReference>
<keyword evidence="10" id="KW-1185">Reference proteome</keyword>
<evidence type="ECO:0000259" key="8">
    <source>
        <dbReference type="PROSITE" id="PS50303"/>
    </source>
</evidence>
<evidence type="ECO:0000313" key="10">
    <source>
        <dbReference type="Proteomes" id="UP001280121"/>
    </source>
</evidence>
<dbReference type="Pfam" id="PF00806">
    <property type="entry name" value="PUF"/>
    <property type="match status" value="8"/>
</dbReference>
<dbReference type="CDD" id="cd07920">
    <property type="entry name" value="Pumilio"/>
    <property type="match status" value="1"/>
</dbReference>
<dbReference type="PANTHER" id="PTHR12537">
    <property type="entry name" value="RNA BINDING PROTEIN PUMILIO-RELATED"/>
    <property type="match status" value="1"/>
</dbReference>
<dbReference type="Gene3D" id="1.25.10.10">
    <property type="entry name" value="Leucine-rich Repeat Variant"/>
    <property type="match status" value="1"/>
</dbReference>
<feature type="repeat" description="Pumilio" evidence="7">
    <location>
        <begin position="354"/>
        <end position="389"/>
    </location>
</feature>
<feature type="repeat" description="Pumilio" evidence="7">
    <location>
        <begin position="390"/>
        <end position="425"/>
    </location>
</feature>
<dbReference type="FunFam" id="1.25.10.10:FF:000237">
    <property type="entry name" value="Pumilio homolog 9"/>
    <property type="match status" value="1"/>
</dbReference>
<dbReference type="SMART" id="SM00025">
    <property type="entry name" value="Pumilio"/>
    <property type="match status" value="8"/>
</dbReference>
<feature type="repeat" description="Pumilio" evidence="7">
    <location>
        <begin position="499"/>
        <end position="535"/>
    </location>
</feature>
<dbReference type="GO" id="GO:0006417">
    <property type="term" value="P:regulation of translation"/>
    <property type="evidence" value="ECO:0007669"/>
    <property type="project" value="UniProtKB-KW"/>
</dbReference>
<feature type="repeat" description="Pumilio" evidence="7">
    <location>
        <begin position="462"/>
        <end position="498"/>
    </location>
</feature>
<dbReference type="PANTHER" id="PTHR12537:SF63">
    <property type="entry name" value="PUMILIO HOMOLOG 15"/>
    <property type="match status" value="1"/>
</dbReference>